<sequence length="132" mass="14227">MSTPADHLALASAEKDSTVLRRLAHSPYPFVWQALAANPHTPPSALLDLSAARDSSWNDNRLLRLLAEHPAADATVLRAVRDAVAEKLEEGERPFAAVLALADRPELEAETVRSLGNLAGPRLVYAACSPRD</sequence>
<name>A0AAU3I8K3_9ACTN</name>
<dbReference type="EMBL" id="CP109546">
    <property type="protein sequence ID" value="WTZ14038.1"/>
    <property type="molecule type" value="Genomic_DNA"/>
</dbReference>
<dbReference type="AlphaFoldDB" id="A0AAU3I8K3"/>
<evidence type="ECO:0008006" key="2">
    <source>
        <dbReference type="Google" id="ProtNLM"/>
    </source>
</evidence>
<proteinExistence type="predicted"/>
<protein>
    <recommendedName>
        <fullName evidence="2">Leucine rich repeat variant</fullName>
    </recommendedName>
</protein>
<reference evidence="1" key="1">
    <citation type="submission" date="2022-10" db="EMBL/GenBank/DDBJ databases">
        <title>The complete genomes of actinobacterial strains from the NBC collection.</title>
        <authorList>
            <person name="Joergensen T.S."/>
            <person name="Alvarez Arevalo M."/>
            <person name="Sterndorff E.B."/>
            <person name="Faurdal D."/>
            <person name="Vuksanovic O."/>
            <person name="Mourched A.-S."/>
            <person name="Charusanti P."/>
            <person name="Shaw S."/>
            <person name="Blin K."/>
            <person name="Weber T."/>
        </authorList>
    </citation>
    <scope>NUCLEOTIDE SEQUENCE</scope>
    <source>
        <strain evidence="1">NBC_01393</strain>
    </source>
</reference>
<organism evidence="1">
    <name type="scientific">Streptomyces sp. NBC_01393</name>
    <dbReference type="NCBI Taxonomy" id="2903851"/>
    <lineage>
        <taxon>Bacteria</taxon>
        <taxon>Bacillati</taxon>
        <taxon>Actinomycetota</taxon>
        <taxon>Actinomycetes</taxon>
        <taxon>Kitasatosporales</taxon>
        <taxon>Streptomycetaceae</taxon>
        <taxon>Streptomyces</taxon>
    </lineage>
</organism>
<evidence type="ECO:0000313" key="1">
    <source>
        <dbReference type="EMBL" id="WTZ14038.1"/>
    </source>
</evidence>
<gene>
    <name evidence="1" type="ORF">OG699_42455</name>
</gene>
<accession>A0AAU3I8K3</accession>